<proteinExistence type="predicted"/>
<feature type="domain" description="Isopenicillin N synthase-like Fe(2+) 2OG dioxygenase" evidence="3">
    <location>
        <begin position="180"/>
        <end position="239"/>
    </location>
</feature>
<sequence length="273" mass="31477">MESESEMAKIPCFDLKALEEGSEEWKEMSKKMREACESYGCFLLMWDELIPKGEFEEMFNGMKLLFDLPEQTKQQHISLKPYSSYSGKSPAAPLLQSFGIDNVPLSAASAETFTNLMWPQGNLPFCETLKSMSSKMLELNFQVLKMIVEGYGLLQHYMSEVENMKSCSNSRLMRYKFPERLQVLSKTGKWIELEIPQNVFVAIVGDMLKAWSNGRLHAATHRVVMRGEKDRYSFGVFAMPMEDMDVDVPLELVDEKIHLLRYHPFKSGEYMLL</sequence>
<dbReference type="GO" id="GO:0046872">
    <property type="term" value="F:metal ion binding"/>
    <property type="evidence" value="ECO:0007669"/>
    <property type="project" value="UniProtKB-KW"/>
</dbReference>
<gene>
    <name evidence="5" type="ORF">VNO78_00962</name>
</gene>
<accession>A0AAN9SZY2</accession>
<dbReference type="Gene3D" id="2.60.120.330">
    <property type="entry name" value="B-lactam Antibiotic, Isopenicillin N Synthase, Chain"/>
    <property type="match status" value="2"/>
</dbReference>
<dbReference type="Pfam" id="PF14226">
    <property type="entry name" value="DIOX_N"/>
    <property type="match status" value="1"/>
</dbReference>
<evidence type="ECO:0000259" key="4">
    <source>
        <dbReference type="Pfam" id="PF14226"/>
    </source>
</evidence>
<evidence type="ECO:0000313" key="5">
    <source>
        <dbReference type="EMBL" id="KAK7410289.1"/>
    </source>
</evidence>
<dbReference type="AlphaFoldDB" id="A0AAN9SZY2"/>
<keyword evidence="2" id="KW-0408">Iron</keyword>
<evidence type="ECO:0000259" key="3">
    <source>
        <dbReference type="Pfam" id="PF03171"/>
    </source>
</evidence>
<dbReference type="InterPro" id="IPR026992">
    <property type="entry name" value="DIOX_N"/>
</dbReference>
<comment type="caution">
    <text evidence="5">The sequence shown here is derived from an EMBL/GenBank/DDBJ whole genome shotgun (WGS) entry which is preliminary data.</text>
</comment>
<feature type="domain" description="Non-haem dioxygenase N-terminal" evidence="4">
    <location>
        <begin position="10"/>
        <end position="87"/>
    </location>
</feature>
<organism evidence="5 6">
    <name type="scientific">Psophocarpus tetragonolobus</name>
    <name type="common">Winged bean</name>
    <name type="synonym">Dolichos tetragonolobus</name>
    <dbReference type="NCBI Taxonomy" id="3891"/>
    <lineage>
        <taxon>Eukaryota</taxon>
        <taxon>Viridiplantae</taxon>
        <taxon>Streptophyta</taxon>
        <taxon>Embryophyta</taxon>
        <taxon>Tracheophyta</taxon>
        <taxon>Spermatophyta</taxon>
        <taxon>Magnoliopsida</taxon>
        <taxon>eudicotyledons</taxon>
        <taxon>Gunneridae</taxon>
        <taxon>Pentapetalae</taxon>
        <taxon>rosids</taxon>
        <taxon>fabids</taxon>
        <taxon>Fabales</taxon>
        <taxon>Fabaceae</taxon>
        <taxon>Papilionoideae</taxon>
        <taxon>50 kb inversion clade</taxon>
        <taxon>NPAAA clade</taxon>
        <taxon>indigoferoid/millettioid clade</taxon>
        <taxon>Phaseoleae</taxon>
        <taxon>Psophocarpus</taxon>
    </lineage>
</organism>
<name>A0AAN9SZY2_PSOTE</name>
<dbReference type="InterPro" id="IPR044861">
    <property type="entry name" value="IPNS-like_FE2OG_OXY"/>
</dbReference>
<dbReference type="Pfam" id="PF03171">
    <property type="entry name" value="2OG-FeII_Oxy"/>
    <property type="match status" value="1"/>
</dbReference>
<dbReference type="InterPro" id="IPR027443">
    <property type="entry name" value="IPNS-like_sf"/>
</dbReference>
<keyword evidence="1" id="KW-0479">Metal-binding</keyword>
<evidence type="ECO:0000313" key="6">
    <source>
        <dbReference type="Proteomes" id="UP001386955"/>
    </source>
</evidence>
<protein>
    <submittedName>
        <fullName evidence="5">Uncharacterized protein</fullName>
    </submittedName>
</protein>
<evidence type="ECO:0000256" key="2">
    <source>
        <dbReference type="ARBA" id="ARBA00023004"/>
    </source>
</evidence>
<reference evidence="5 6" key="1">
    <citation type="submission" date="2024-01" db="EMBL/GenBank/DDBJ databases">
        <title>The genomes of 5 underutilized Papilionoideae crops provide insights into root nodulation and disease resistanc.</title>
        <authorList>
            <person name="Jiang F."/>
        </authorList>
    </citation>
    <scope>NUCLEOTIDE SEQUENCE [LARGE SCALE GENOMIC DNA]</scope>
    <source>
        <strain evidence="5">DUOXIRENSHENG_FW03</strain>
        <tissue evidence="5">Leaves</tissue>
    </source>
</reference>
<keyword evidence="6" id="KW-1185">Reference proteome</keyword>
<dbReference type="SUPFAM" id="SSF51197">
    <property type="entry name" value="Clavaminate synthase-like"/>
    <property type="match status" value="1"/>
</dbReference>
<dbReference type="PANTHER" id="PTHR47990">
    <property type="entry name" value="2-OXOGLUTARATE (2OG) AND FE(II)-DEPENDENT OXYGENASE SUPERFAMILY PROTEIN-RELATED"/>
    <property type="match status" value="1"/>
</dbReference>
<dbReference type="Proteomes" id="UP001386955">
    <property type="component" value="Unassembled WGS sequence"/>
</dbReference>
<dbReference type="EMBL" id="JAYMYS010000001">
    <property type="protein sequence ID" value="KAK7410289.1"/>
    <property type="molecule type" value="Genomic_DNA"/>
</dbReference>
<dbReference type="InterPro" id="IPR050231">
    <property type="entry name" value="Iron_ascorbate_oxido_reductase"/>
</dbReference>
<evidence type="ECO:0000256" key="1">
    <source>
        <dbReference type="ARBA" id="ARBA00022723"/>
    </source>
</evidence>